<proteinExistence type="predicted"/>
<evidence type="ECO:0000256" key="1">
    <source>
        <dbReference type="SAM" id="MobiDB-lite"/>
    </source>
</evidence>
<sequence length="119" mass="13656">MRSLGTRSPSMRSLSSAGKRNWASTSIREVWVNQGDAIQKSGREEEEEELRWATIERLSTYDRLRKGMLKQVLDSGSIRYEEVDVANLVVQCKKQLIGSILKVADEDNEIFLRRVRGKD</sequence>
<gene>
    <name evidence="2" type="ORF">OIU74_019169</name>
</gene>
<comment type="caution">
    <text evidence="2">The sequence shown here is derived from an EMBL/GenBank/DDBJ whole genome shotgun (WGS) entry which is preliminary data.</text>
</comment>
<evidence type="ECO:0000313" key="2">
    <source>
        <dbReference type="EMBL" id="KAJ6773109.1"/>
    </source>
</evidence>
<evidence type="ECO:0000313" key="3">
    <source>
        <dbReference type="Proteomes" id="UP001151752"/>
    </source>
</evidence>
<reference evidence="2" key="2">
    <citation type="journal article" date="2023" name="Int. J. Mol. Sci.">
        <title>De Novo Assembly and Annotation of 11 Diverse Shrub Willow (Salix) Genomes Reveals Novel Gene Organization in Sex-Linked Regions.</title>
        <authorList>
            <person name="Hyden B."/>
            <person name="Feng K."/>
            <person name="Yates T.B."/>
            <person name="Jawdy S."/>
            <person name="Cereghino C."/>
            <person name="Smart L.B."/>
            <person name="Muchero W."/>
        </authorList>
    </citation>
    <scope>NUCLEOTIDE SEQUENCE</scope>
    <source>
        <tissue evidence="2">Shoot tip</tissue>
    </source>
</reference>
<protein>
    <submittedName>
        <fullName evidence="2">PLEIOTROPIC DRUG RESISTANCE PROTEIN 1-LIKE ISOFORM X1</fullName>
    </submittedName>
</protein>
<dbReference type="EMBL" id="JAPFFM010000002">
    <property type="protein sequence ID" value="KAJ6773110.1"/>
    <property type="molecule type" value="Genomic_DNA"/>
</dbReference>
<organism evidence="2 3">
    <name type="scientific">Salix koriyanagi</name>
    <dbReference type="NCBI Taxonomy" id="2511006"/>
    <lineage>
        <taxon>Eukaryota</taxon>
        <taxon>Viridiplantae</taxon>
        <taxon>Streptophyta</taxon>
        <taxon>Embryophyta</taxon>
        <taxon>Tracheophyta</taxon>
        <taxon>Spermatophyta</taxon>
        <taxon>Magnoliopsida</taxon>
        <taxon>eudicotyledons</taxon>
        <taxon>Gunneridae</taxon>
        <taxon>Pentapetalae</taxon>
        <taxon>rosids</taxon>
        <taxon>fabids</taxon>
        <taxon>Malpighiales</taxon>
        <taxon>Salicaceae</taxon>
        <taxon>Saliceae</taxon>
        <taxon>Salix</taxon>
    </lineage>
</organism>
<keyword evidence="3" id="KW-1185">Reference proteome</keyword>
<dbReference type="Proteomes" id="UP001151752">
    <property type="component" value="Chromosome 10"/>
</dbReference>
<dbReference type="EMBL" id="JAPFFM010000002">
    <property type="protein sequence ID" value="KAJ6773109.1"/>
    <property type="molecule type" value="Genomic_DNA"/>
</dbReference>
<dbReference type="AlphaFoldDB" id="A0A9Q0WU36"/>
<dbReference type="PANTHER" id="PTHR48040">
    <property type="entry name" value="PLEIOTROPIC DRUG RESISTANCE PROTEIN 1-LIKE ISOFORM X1"/>
    <property type="match status" value="1"/>
</dbReference>
<dbReference type="EMBL" id="JAPFFM010000002">
    <property type="protein sequence ID" value="KAJ6773108.1"/>
    <property type="molecule type" value="Genomic_DNA"/>
</dbReference>
<dbReference type="PANTHER" id="PTHR48040:SF60">
    <property type="entry name" value="ABC TRANSPORTER DOMAIN-CONTAINING PROTEIN"/>
    <property type="match status" value="1"/>
</dbReference>
<accession>A0A9Q0WU36</accession>
<feature type="region of interest" description="Disordered" evidence="1">
    <location>
        <begin position="1"/>
        <end position="22"/>
    </location>
</feature>
<reference evidence="2" key="1">
    <citation type="submission" date="2022-11" db="EMBL/GenBank/DDBJ databases">
        <authorList>
            <person name="Hyden B.L."/>
            <person name="Feng K."/>
            <person name="Yates T."/>
            <person name="Jawdy S."/>
            <person name="Smart L.B."/>
            <person name="Muchero W."/>
        </authorList>
    </citation>
    <scope>NUCLEOTIDE SEQUENCE</scope>
    <source>
        <tissue evidence="2">Shoot tip</tissue>
    </source>
</reference>
<name>A0A9Q0WU36_9ROSI</name>